<feature type="signal peptide" evidence="6">
    <location>
        <begin position="1"/>
        <end position="19"/>
    </location>
</feature>
<dbReference type="RefSeq" id="XP_017345536.1">
    <property type="nucleotide sequence ID" value="XM_017490047.3"/>
</dbReference>
<evidence type="ECO:0000313" key="8">
    <source>
        <dbReference type="Proteomes" id="UP000221080"/>
    </source>
</evidence>
<reference evidence="8" key="1">
    <citation type="journal article" date="2016" name="Nat. Commun.">
        <title>The channel catfish genome sequence provides insights into the evolution of scale formation in teleosts.</title>
        <authorList>
            <person name="Liu Z."/>
            <person name="Liu S."/>
            <person name="Yao J."/>
            <person name="Bao L."/>
            <person name="Zhang J."/>
            <person name="Li Y."/>
            <person name="Jiang C."/>
            <person name="Sun L."/>
            <person name="Wang R."/>
            <person name="Zhang Y."/>
            <person name="Zhou T."/>
            <person name="Zeng Q."/>
            <person name="Fu Q."/>
            <person name="Gao S."/>
            <person name="Li N."/>
            <person name="Koren S."/>
            <person name="Jiang Y."/>
            <person name="Zimin A."/>
            <person name="Xu P."/>
            <person name="Phillippy A.M."/>
            <person name="Geng X."/>
            <person name="Song L."/>
            <person name="Sun F."/>
            <person name="Li C."/>
            <person name="Wang X."/>
            <person name="Chen A."/>
            <person name="Jin Y."/>
            <person name="Yuan Z."/>
            <person name="Yang Y."/>
            <person name="Tan S."/>
            <person name="Peatman E."/>
            <person name="Lu J."/>
            <person name="Qin Z."/>
            <person name="Dunham R."/>
            <person name="Li Z."/>
            <person name="Sonstegard T."/>
            <person name="Feng J."/>
            <person name="Danzmann R.G."/>
            <person name="Schroeder S."/>
            <person name="Scheffler B."/>
            <person name="Duke M.V."/>
            <person name="Ballard L."/>
            <person name="Kucuktas H."/>
            <person name="Kaltenboeck L."/>
            <person name="Liu H."/>
            <person name="Armbruster J."/>
            <person name="Xie Y."/>
            <person name="Kirby M.L."/>
            <person name="Tian Y."/>
            <person name="Flanagan M.E."/>
            <person name="Mu W."/>
            <person name="Waldbieser G.C."/>
        </authorList>
    </citation>
    <scope>NUCLEOTIDE SEQUENCE [LARGE SCALE GENOMIC DNA]</scope>
    <source>
        <strain evidence="8">SDA103</strain>
    </source>
</reference>
<evidence type="ECO:0000256" key="3">
    <source>
        <dbReference type="ARBA" id="ARBA00023157"/>
    </source>
</evidence>
<proteinExistence type="predicted"/>
<dbReference type="SUPFAM" id="SSF48726">
    <property type="entry name" value="Immunoglobulin"/>
    <property type="match status" value="2"/>
</dbReference>
<keyword evidence="2 5" id="KW-0472">Membrane</keyword>
<gene>
    <name evidence="9" type="primary">igsf5a</name>
</gene>
<feature type="chain" id="PRO_5012632769" evidence="6">
    <location>
        <begin position="20"/>
        <end position="353"/>
    </location>
</feature>
<evidence type="ECO:0000256" key="6">
    <source>
        <dbReference type="SAM" id="SignalP"/>
    </source>
</evidence>
<dbReference type="InterPro" id="IPR007110">
    <property type="entry name" value="Ig-like_dom"/>
</dbReference>
<dbReference type="GeneID" id="108277370"/>
<dbReference type="InterPro" id="IPR036179">
    <property type="entry name" value="Ig-like_dom_sf"/>
</dbReference>
<feature type="region of interest" description="Disordered" evidence="4">
    <location>
        <begin position="327"/>
        <end position="353"/>
    </location>
</feature>
<dbReference type="STRING" id="7998.ENSIPUP00000030670"/>
<dbReference type="OMA" id="HSSYYFV"/>
<keyword evidence="5" id="KW-1133">Transmembrane helix</keyword>
<dbReference type="OrthoDB" id="8822248at2759"/>
<keyword evidence="6" id="KW-0732">Signal</keyword>
<dbReference type="SMART" id="SM00409">
    <property type="entry name" value="IG"/>
    <property type="match status" value="2"/>
</dbReference>
<dbReference type="InterPro" id="IPR003599">
    <property type="entry name" value="Ig_sub"/>
</dbReference>
<name>A0A2D0SSQ6_ICTPU</name>
<sequence>MDKFTVAAVLLFVTAGVSAQVMVPLKETVLQNTDAKFNCSVTAPGWSVMAWTVNQRLVLNILEDVGPIGILSRYFATNYTTAGDYKWEFMIKGATINDTGNVGCQVEKSLMVSAALTVQQNGTVAITWSNRIATEGDQVTFQCLAAGWLPAAQLSWSVNGTLVDIGLYNTSSVANGTLMNSNSTLKITAKSNVSVACLATISTLPSPEISTVFLTVQKAVPPLPIDRTVLIAITVAFSLAALLVLLIIGIIFCCRRRRKKRSRYQDEVRARAVAQAAYTERGRVRENFGYVEDSPSVADLDGVYTIGGFQRGSYFNNIQIPEVNSSRYSSGPSYDGYSLDDPGLQKHRHQTIV</sequence>
<comment type="subcellular location">
    <subcellularLocation>
        <location evidence="1">Membrane</location>
        <topology evidence="1">Single-pass membrane protein</topology>
    </subcellularLocation>
</comment>
<dbReference type="InterPro" id="IPR013162">
    <property type="entry name" value="CD80_C2-set"/>
</dbReference>
<dbReference type="PANTHER" id="PTHR44991">
    <property type="entry name" value="IMMUNOGLOBULIN SUPERFAMILY MEMBER 5"/>
    <property type="match status" value="1"/>
</dbReference>
<accession>A0A2D0SSQ6</accession>
<dbReference type="GO" id="GO:0016020">
    <property type="term" value="C:membrane"/>
    <property type="evidence" value="ECO:0007669"/>
    <property type="project" value="UniProtKB-SubCell"/>
</dbReference>
<feature type="transmembrane region" description="Helical" evidence="5">
    <location>
        <begin position="229"/>
        <end position="254"/>
    </location>
</feature>
<evidence type="ECO:0000256" key="2">
    <source>
        <dbReference type="ARBA" id="ARBA00023136"/>
    </source>
</evidence>
<dbReference type="Gene3D" id="2.60.40.10">
    <property type="entry name" value="Immunoglobulins"/>
    <property type="match status" value="2"/>
</dbReference>
<protein>
    <submittedName>
        <fullName evidence="9">Uncharacterized protein igsf5a</fullName>
    </submittedName>
</protein>
<keyword evidence="3" id="KW-1015">Disulfide bond</keyword>
<dbReference type="CTD" id="561211"/>
<keyword evidence="8" id="KW-1185">Reference proteome</keyword>
<evidence type="ECO:0000256" key="4">
    <source>
        <dbReference type="SAM" id="MobiDB-lite"/>
    </source>
</evidence>
<dbReference type="InterPro" id="IPR013783">
    <property type="entry name" value="Ig-like_fold"/>
</dbReference>
<dbReference type="Proteomes" id="UP000221080">
    <property type="component" value="Chromosome 16"/>
</dbReference>
<evidence type="ECO:0000313" key="9">
    <source>
        <dbReference type="RefSeq" id="XP_017345536.1"/>
    </source>
</evidence>
<keyword evidence="5" id="KW-0812">Transmembrane</keyword>
<dbReference type="AlphaFoldDB" id="A0A2D0SSQ6"/>
<dbReference type="Pfam" id="PF08205">
    <property type="entry name" value="C2-set_2"/>
    <property type="match status" value="1"/>
</dbReference>
<dbReference type="PROSITE" id="PS50835">
    <property type="entry name" value="IG_LIKE"/>
    <property type="match status" value="1"/>
</dbReference>
<evidence type="ECO:0000256" key="5">
    <source>
        <dbReference type="SAM" id="Phobius"/>
    </source>
</evidence>
<dbReference type="PANTHER" id="PTHR44991:SF1">
    <property type="entry name" value="IMMUNOGLOBULIN SUPERFAMILY MEMBER 5"/>
    <property type="match status" value="1"/>
</dbReference>
<feature type="domain" description="Ig-like" evidence="7">
    <location>
        <begin position="122"/>
        <end position="210"/>
    </location>
</feature>
<organism evidence="8 9">
    <name type="scientific">Ictalurus punctatus</name>
    <name type="common">Channel catfish</name>
    <name type="synonym">Silurus punctatus</name>
    <dbReference type="NCBI Taxonomy" id="7998"/>
    <lineage>
        <taxon>Eukaryota</taxon>
        <taxon>Metazoa</taxon>
        <taxon>Chordata</taxon>
        <taxon>Craniata</taxon>
        <taxon>Vertebrata</taxon>
        <taxon>Euteleostomi</taxon>
        <taxon>Actinopterygii</taxon>
        <taxon>Neopterygii</taxon>
        <taxon>Teleostei</taxon>
        <taxon>Ostariophysi</taxon>
        <taxon>Siluriformes</taxon>
        <taxon>Ictaluridae</taxon>
        <taxon>Ictalurus</taxon>
    </lineage>
</organism>
<reference evidence="9" key="2">
    <citation type="submission" date="2025-08" db="UniProtKB">
        <authorList>
            <consortium name="RefSeq"/>
        </authorList>
    </citation>
    <scope>IDENTIFICATION</scope>
    <source>
        <tissue evidence="9">Blood</tissue>
    </source>
</reference>
<evidence type="ECO:0000256" key="1">
    <source>
        <dbReference type="ARBA" id="ARBA00004167"/>
    </source>
</evidence>
<evidence type="ECO:0000259" key="7">
    <source>
        <dbReference type="PROSITE" id="PS50835"/>
    </source>
</evidence>
<dbReference type="KEGG" id="ipu:108277370"/>